<accession>A0ACB9G1B4</accession>
<protein>
    <submittedName>
        <fullName evidence="1">Uncharacterized protein</fullName>
    </submittedName>
</protein>
<organism evidence="1 2">
    <name type="scientific">Smallanthus sonchifolius</name>
    <dbReference type="NCBI Taxonomy" id="185202"/>
    <lineage>
        <taxon>Eukaryota</taxon>
        <taxon>Viridiplantae</taxon>
        <taxon>Streptophyta</taxon>
        <taxon>Embryophyta</taxon>
        <taxon>Tracheophyta</taxon>
        <taxon>Spermatophyta</taxon>
        <taxon>Magnoliopsida</taxon>
        <taxon>eudicotyledons</taxon>
        <taxon>Gunneridae</taxon>
        <taxon>Pentapetalae</taxon>
        <taxon>asterids</taxon>
        <taxon>campanulids</taxon>
        <taxon>Asterales</taxon>
        <taxon>Asteraceae</taxon>
        <taxon>Asteroideae</taxon>
        <taxon>Heliantheae alliance</taxon>
        <taxon>Millerieae</taxon>
        <taxon>Smallanthus</taxon>
    </lineage>
</organism>
<reference evidence="1 2" key="2">
    <citation type="journal article" date="2022" name="Mol. Ecol. Resour.">
        <title>The genomes of chicory, endive, great burdock and yacon provide insights into Asteraceae paleo-polyploidization history and plant inulin production.</title>
        <authorList>
            <person name="Fan W."/>
            <person name="Wang S."/>
            <person name="Wang H."/>
            <person name="Wang A."/>
            <person name="Jiang F."/>
            <person name="Liu H."/>
            <person name="Zhao H."/>
            <person name="Xu D."/>
            <person name="Zhang Y."/>
        </authorList>
    </citation>
    <scope>NUCLEOTIDE SEQUENCE [LARGE SCALE GENOMIC DNA]</scope>
    <source>
        <strain evidence="2">cv. Yunnan</strain>
        <tissue evidence="1">Leaves</tissue>
    </source>
</reference>
<proteinExistence type="predicted"/>
<dbReference type="Proteomes" id="UP001056120">
    <property type="component" value="Linkage Group LG15"/>
</dbReference>
<evidence type="ECO:0000313" key="1">
    <source>
        <dbReference type="EMBL" id="KAI3777187.1"/>
    </source>
</evidence>
<evidence type="ECO:0000313" key="2">
    <source>
        <dbReference type="Proteomes" id="UP001056120"/>
    </source>
</evidence>
<comment type="caution">
    <text evidence="1">The sequence shown here is derived from an EMBL/GenBank/DDBJ whole genome shotgun (WGS) entry which is preliminary data.</text>
</comment>
<name>A0ACB9G1B4_9ASTR</name>
<sequence length="102" mass="11511">MASQLARLTVTSCFTLSTTPLLSTFDTQLRNWGNFNGDFCSLVSSPQVRIKCEDNSISVLKIMRDKLSKAEQEFTKLKKLVQPLERQHVISSNQADSVNEVF</sequence>
<dbReference type="EMBL" id="CM042032">
    <property type="protein sequence ID" value="KAI3777187.1"/>
    <property type="molecule type" value="Genomic_DNA"/>
</dbReference>
<reference evidence="2" key="1">
    <citation type="journal article" date="2022" name="Mol. Ecol. Resour.">
        <title>The genomes of chicory, endive, great burdock and yacon provide insights into Asteraceae palaeo-polyploidization history and plant inulin production.</title>
        <authorList>
            <person name="Fan W."/>
            <person name="Wang S."/>
            <person name="Wang H."/>
            <person name="Wang A."/>
            <person name="Jiang F."/>
            <person name="Liu H."/>
            <person name="Zhao H."/>
            <person name="Xu D."/>
            <person name="Zhang Y."/>
        </authorList>
    </citation>
    <scope>NUCLEOTIDE SEQUENCE [LARGE SCALE GENOMIC DNA]</scope>
    <source>
        <strain evidence="2">cv. Yunnan</strain>
    </source>
</reference>
<keyword evidence="2" id="KW-1185">Reference proteome</keyword>
<gene>
    <name evidence="1" type="ORF">L1987_46983</name>
</gene>